<evidence type="ECO:0008006" key="3">
    <source>
        <dbReference type="Google" id="ProtNLM"/>
    </source>
</evidence>
<evidence type="ECO:0000313" key="1">
    <source>
        <dbReference type="EMBL" id="BCX31095.1"/>
    </source>
</evidence>
<sequence>MKLFVGLDVSYLNLDACFLTDDESLTILKEKCFEDSAISTDQIKKLILAYAQDYDLAKVVIGMEATSLYSFCFLKQTKTYRS</sequence>
<keyword evidence="2" id="KW-1185">Reference proteome</keyword>
<gene>
    <name evidence="1" type="ORF">LTWDN19_16620</name>
</gene>
<accession>A0ABM7QVZ1</accession>
<dbReference type="EMBL" id="AP024685">
    <property type="protein sequence ID" value="BCX31095.1"/>
    <property type="molecule type" value="Genomic_DNA"/>
</dbReference>
<protein>
    <recommendedName>
        <fullName evidence="3">Transposase</fullName>
    </recommendedName>
</protein>
<dbReference type="Proteomes" id="UP000825100">
    <property type="component" value="Chromosome"/>
</dbReference>
<proteinExistence type="predicted"/>
<reference evidence="1 2" key="1">
    <citation type="submission" date="2021-05" db="EMBL/GenBank/DDBJ databases">
        <title>Complete Genome Sequence of Latilactobacillus sp. Strain WDN19, a High D-Aspartate-producing Lactic Acid Bacterium Isolated from a Japanese Pickle.</title>
        <authorList>
            <person name="Kajitani K."/>
            <person name="Takahashi S."/>
        </authorList>
    </citation>
    <scope>NUCLEOTIDE SEQUENCE [LARGE SCALE GENOMIC DNA]</scope>
    <source>
        <strain evidence="1 2">WDN19</strain>
    </source>
</reference>
<organism evidence="1 2">
    <name type="scientific">Latilactobacillus curvatus</name>
    <name type="common">Lactobacillus curvatus</name>
    <dbReference type="NCBI Taxonomy" id="28038"/>
    <lineage>
        <taxon>Bacteria</taxon>
        <taxon>Bacillati</taxon>
        <taxon>Bacillota</taxon>
        <taxon>Bacilli</taxon>
        <taxon>Lactobacillales</taxon>
        <taxon>Lactobacillaceae</taxon>
        <taxon>Latilactobacillus</taxon>
    </lineage>
</organism>
<evidence type="ECO:0000313" key="2">
    <source>
        <dbReference type="Proteomes" id="UP000825100"/>
    </source>
</evidence>
<name>A0ABM7QVZ1_LATCU</name>